<evidence type="ECO:0008006" key="15">
    <source>
        <dbReference type="Google" id="ProtNLM"/>
    </source>
</evidence>
<dbReference type="PANTHER" id="PTHR27004">
    <property type="entry name" value="RECEPTOR-LIKE PROTEIN 12 ISOFORM X1"/>
    <property type="match status" value="1"/>
</dbReference>
<dbReference type="SUPFAM" id="SSF52058">
    <property type="entry name" value="L domain-like"/>
    <property type="match status" value="1"/>
</dbReference>
<dbReference type="Gene3D" id="3.80.10.10">
    <property type="entry name" value="Ribonuclease Inhibitor"/>
    <property type="match status" value="2"/>
</dbReference>
<comment type="caution">
    <text evidence="13">The sequence shown here is derived from an EMBL/GenBank/DDBJ whole genome shotgun (WGS) entry which is preliminary data.</text>
</comment>
<keyword evidence="8 12" id="KW-0472">Membrane</keyword>
<evidence type="ECO:0000256" key="11">
    <source>
        <dbReference type="SAM" id="MobiDB-lite"/>
    </source>
</evidence>
<keyword evidence="10" id="KW-0325">Glycoprotein</keyword>
<evidence type="ECO:0000256" key="8">
    <source>
        <dbReference type="ARBA" id="ARBA00023136"/>
    </source>
</evidence>
<evidence type="ECO:0000256" key="2">
    <source>
        <dbReference type="ARBA" id="ARBA00009592"/>
    </source>
</evidence>
<dbReference type="Proteomes" id="UP000712600">
    <property type="component" value="Unassembled WGS sequence"/>
</dbReference>
<keyword evidence="5 12" id="KW-0812">Transmembrane</keyword>
<dbReference type="InterPro" id="IPR032675">
    <property type="entry name" value="LRR_dom_sf"/>
</dbReference>
<evidence type="ECO:0000256" key="12">
    <source>
        <dbReference type="SAM" id="Phobius"/>
    </source>
</evidence>
<comment type="similarity">
    <text evidence="2">Belongs to the RLP family.</text>
</comment>
<organism evidence="13 14">
    <name type="scientific">Brassica cretica</name>
    <name type="common">Mustard</name>
    <dbReference type="NCBI Taxonomy" id="69181"/>
    <lineage>
        <taxon>Eukaryota</taxon>
        <taxon>Viridiplantae</taxon>
        <taxon>Streptophyta</taxon>
        <taxon>Embryophyta</taxon>
        <taxon>Tracheophyta</taxon>
        <taxon>Spermatophyta</taxon>
        <taxon>Magnoliopsida</taxon>
        <taxon>eudicotyledons</taxon>
        <taxon>Gunneridae</taxon>
        <taxon>Pentapetalae</taxon>
        <taxon>rosids</taxon>
        <taxon>malvids</taxon>
        <taxon>Brassicales</taxon>
        <taxon>Brassicaceae</taxon>
        <taxon>Brassiceae</taxon>
        <taxon>Brassica</taxon>
    </lineage>
</organism>
<feature type="region of interest" description="Disordered" evidence="11">
    <location>
        <begin position="318"/>
        <end position="337"/>
    </location>
</feature>
<dbReference type="GO" id="GO:0005886">
    <property type="term" value="C:plasma membrane"/>
    <property type="evidence" value="ECO:0007669"/>
    <property type="project" value="UniProtKB-SubCell"/>
</dbReference>
<evidence type="ECO:0000256" key="7">
    <source>
        <dbReference type="ARBA" id="ARBA00022989"/>
    </source>
</evidence>
<evidence type="ECO:0000256" key="9">
    <source>
        <dbReference type="ARBA" id="ARBA00023170"/>
    </source>
</evidence>
<keyword evidence="4" id="KW-0433">Leucine-rich repeat</keyword>
<keyword evidence="6" id="KW-0677">Repeat</keyword>
<name>A0A8S9RB69_BRACR</name>
<feature type="transmembrane region" description="Helical" evidence="12">
    <location>
        <begin position="343"/>
        <end position="364"/>
    </location>
</feature>
<evidence type="ECO:0000256" key="1">
    <source>
        <dbReference type="ARBA" id="ARBA00004251"/>
    </source>
</evidence>
<evidence type="ECO:0000256" key="5">
    <source>
        <dbReference type="ARBA" id="ARBA00022692"/>
    </source>
</evidence>
<gene>
    <name evidence="13" type="ORF">F2Q69_00063804</name>
</gene>
<proteinExistence type="inferred from homology"/>
<keyword evidence="3" id="KW-1003">Cell membrane</keyword>
<dbReference type="EMBL" id="QGKX02000095">
    <property type="protein sequence ID" value="KAF3570021.1"/>
    <property type="molecule type" value="Genomic_DNA"/>
</dbReference>
<keyword evidence="7 12" id="KW-1133">Transmembrane helix</keyword>
<dbReference type="Pfam" id="PF00560">
    <property type="entry name" value="LRR_1"/>
    <property type="match status" value="1"/>
</dbReference>
<evidence type="ECO:0000256" key="6">
    <source>
        <dbReference type="ARBA" id="ARBA00022737"/>
    </source>
</evidence>
<evidence type="ECO:0000256" key="10">
    <source>
        <dbReference type="ARBA" id="ARBA00023180"/>
    </source>
</evidence>
<dbReference type="PANTHER" id="PTHR27004:SF329">
    <property type="entry name" value="LEUCINE-RICH REPEAT-CONTAINING N-TERMINAL PLANT-TYPE DOMAIN-CONTAINING PROTEIN"/>
    <property type="match status" value="1"/>
</dbReference>
<reference evidence="13" key="1">
    <citation type="submission" date="2019-12" db="EMBL/GenBank/DDBJ databases">
        <title>Genome sequencing and annotation of Brassica cretica.</title>
        <authorList>
            <person name="Studholme D.J."/>
            <person name="Sarris P."/>
        </authorList>
    </citation>
    <scope>NUCLEOTIDE SEQUENCE</scope>
    <source>
        <strain evidence="13">PFS-109/04</strain>
        <tissue evidence="13">Leaf</tissue>
    </source>
</reference>
<evidence type="ECO:0000313" key="13">
    <source>
        <dbReference type="EMBL" id="KAF3570021.1"/>
    </source>
</evidence>
<evidence type="ECO:0000256" key="3">
    <source>
        <dbReference type="ARBA" id="ARBA00022475"/>
    </source>
</evidence>
<evidence type="ECO:0000313" key="14">
    <source>
        <dbReference type="Proteomes" id="UP000712600"/>
    </source>
</evidence>
<accession>A0A8S9RB69</accession>
<dbReference type="AlphaFoldDB" id="A0A8S9RB69"/>
<sequence length="378" mass="42784">MDISYNRLKGEVPKWLWSMNSLKDLVLSHNSFDSFEGSPKMLLNSSLYLLDLRSNAFQGSLPIISWKLKLMLASNNSFTGEIPLSLCNQSYLDVLDLSYNNFSGSIPRCLITSSVEYMVLRNNNLIGRLPYIFNKSGLLRELDGNRIADTFPFWLKDLPKLKAIVLRSNMFHGPIYSPQHHLSFPQLRMVDISRNKFTGSLPHNYFVNWSTPMISVPQEEGRPLYVGDDYSYNYYPSMYLRNKGIDMELEKILARVTRPISKPTLWTNPAGVSNALVINVSHNKLTGQIPHGTQFEGQPKSSFEGNLNLCGLPLQESCSRDKVPSTPKAQEPKPSKQEQVLNWNAAAMGYGLGVLFGLAIAQVISSYKPVLFYKLFRL</sequence>
<keyword evidence="9" id="KW-0675">Receptor</keyword>
<evidence type="ECO:0000256" key="4">
    <source>
        <dbReference type="ARBA" id="ARBA00022614"/>
    </source>
</evidence>
<dbReference type="InterPro" id="IPR001611">
    <property type="entry name" value="Leu-rich_rpt"/>
</dbReference>
<comment type="subcellular location">
    <subcellularLocation>
        <location evidence="1">Cell membrane</location>
        <topology evidence="1">Single-pass type I membrane protein</topology>
    </subcellularLocation>
</comment>
<protein>
    <recommendedName>
        <fullName evidence="15">Leucine-rich repeat-containing N-terminal plant-type domain-containing protein</fullName>
    </recommendedName>
</protein>